<evidence type="ECO:0000256" key="4">
    <source>
        <dbReference type="ARBA" id="ARBA00023163"/>
    </source>
</evidence>
<keyword evidence="5" id="KW-0539">Nucleus</keyword>
<gene>
    <name evidence="8" type="primary">LOC140036543</name>
</gene>
<dbReference type="CDD" id="cd11455">
    <property type="entry name" value="bHLH_AtAIG1_like"/>
    <property type="match status" value="1"/>
</dbReference>
<dbReference type="SMART" id="SM00353">
    <property type="entry name" value="HLH"/>
    <property type="match status" value="1"/>
</dbReference>
<dbReference type="RefSeq" id="XP_071934479.1">
    <property type="nucleotide sequence ID" value="XM_072078378.1"/>
</dbReference>
<evidence type="ECO:0000313" key="7">
    <source>
        <dbReference type="Proteomes" id="UP001652660"/>
    </source>
</evidence>
<dbReference type="Gene3D" id="4.10.280.10">
    <property type="entry name" value="Helix-loop-helix DNA-binding domain"/>
    <property type="match status" value="1"/>
</dbReference>
<organism evidence="7 8">
    <name type="scientific">Coffea arabica</name>
    <name type="common">Arabian coffee</name>
    <dbReference type="NCBI Taxonomy" id="13443"/>
    <lineage>
        <taxon>Eukaryota</taxon>
        <taxon>Viridiplantae</taxon>
        <taxon>Streptophyta</taxon>
        <taxon>Embryophyta</taxon>
        <taxon>Tracheophyta</taxon>
        <taxon>Spermatophyta</taxon>
        <taxon>Magnoliopsida</taxon>
        <taxon>eudicotyledons</taxon>
        <taxon>Gunneridae</taxon>
        <taxon>Pentapetalae</taxon>
        <taxon>asterids</taxon>
        <taxon>lamiids</taxon>
        <taxon>Gentianales</taxon>
        <taxon>Rubiaceae</taxon>
        <taxon>Ixoroideae</taxon>
        <taxon>Gardenieae complex</taxon>
        <taxon>Bertiereae - Coffeeae clade</taxon>
        <taxon>Coffeeae</taxon>
        <taxon>Coffea</taxon>
    </lineage>
</organism>
<comment type="subcellular location">
    <subcellularLocation>
        <location evidence="1">Nucleus</location>
    </subcellularLocation>
</comment>
<protein>
    <submittedName>
        <fullName evidence="8">Transcription factor bHLH51-like</fullName>
    </submittedName>
</protein>
<proteinExistence type="predicted"/>
<dbReference type="SUPFAM" id="SSF47459">
    <property type="entry name" value="HLH, helix-loop-helix DNA-binding domain"/>
    <property type="match status" value="1"/>
</dbReference>
<dbReference type="GeneID" id="140036543"/>
<dbReference type="Proteomes" id="UP001652660">
    <property type="component" value="Chromosome 2e"/>
</dbReference>
<keyword evidence="4" id="KW-0804">Transcription</keyword>
<dbReference type="InterPro" id="IPR036638">
    <property type="entry name" value="HLH_DNA-bd_sf"/>
</dbReference>
<reference evidence="8" key="1">
    <citation type="submission" date="2025-08" db="UniProtKB">
        <authorList>
            <consortium name="RefSeq"/>
        </authorList>
    </citation>
    <scope>IDENTIFICATION</scope>
    <source>
        <tissue evidence="8">Leaves</tissue>
    </source>
</reference>
<evidence type="ECO:0000313" key="8">
    <source>
        <dbReference type="RefSeq" id="XP_071934479.1"/>
    </source>
</evidence>
<dbReference type="CDD" id="cd04873">
    <property type="entry name" value="ACT_UUR-ACR-like"/>
    <property type="match status" value="1"/>
</dbReference>
<dbReference type="InterPro" id="IPR011598">
    <property type="entry name" value="bHLH_dom"/>
</dbReference>
<keyword evidence="7" id="KW-1185">Reference proteome</keyword>
<name>A0ABM4WRU5_COFAR</name>
<accession>A0ABM4WRU5</accession>
<sequence length="264" mass="29334">MANCFSSADLQEDAAWKVCHQAAVEQNSMDLPFLAPQLNNNSTPDEASSFNFDGYPFSLHPWSIPAEGFAEGRAASASRSHSEAEKRRRDRINAQLATLRKLIPKSEKMDKAALLGSVVEHVKEMKNKTTEISNCMMIPTDVDEVTIDYVDDEYCSSIAKDRKILLKACVCCDDRPEFFSELNRALKSLRLTTVEANVISLGGRIKSSFILCPISSSVEGGICRNTLKQSLKLVLSRIAASCTTSTGSNYRIKSRRQRFFLPSH</sequence>
<evidence type="ECO:0000256" key="1">
    <source>
        <dbReference type="ARBA" id="ARBA00004123"/>
    </source>
</evidence>
<dbReference type="InterPro" id="IPR045847">
    <property type="entry name" value="AIG1-like"/>
</dbReference>
<dbReference type="PANTHER" id="PTHR45844:SF18">
    <property type="entry name" value="TRANSCRIPTION FACTOR BHLH51"/>
    <property type="match status" value="1"/>
</dbReference>
<dbReference type="Pfam" id="PF00010">
    <property type="entry name" value="HLH"/>
    <property type="match status" value="1"/>
</dbReference>
<evidence type="ECO:0000256" key="3">
    <source>
        <dbReference type="ARBA" id="ARBA00023125"/>
    </source>
</evidence>
<keyword evidence="2" id="KW-0805">Transcription regulation</keyword>
<dbReference type="PANTHER" id="PTHR45844">
    <property type="entry name" value="TRANSCRIPTION FACTOR BHLH30"/>
    <property type="match status" value="1"/>
</dbReference>
<evidence type="ECO:0000259" key="6">
    <source>
        <dbReference type="PROSITE" id="PS50888"/>
    </source>
</evidence>
<feature type="domain" description="BHLH" evidence="6">
    <location>
        <begin position="76"/>
        <end position="125"/>
    </location>
</feature>
<dbReference type="PROSITE" id="PS50888">
    <property type="entry name" value="BHLH"/>
    <property type="match status" value="1"/>
</dbReference>
<evidence type="ECO:0000256" key="2">
    <source>
        <dbReference type="ARBA" id="ARBA00023015"/>
    </source>
</evidence>
<evidence type="ECO:0000256" key="5">
    <source>
        <dbReference type="ARBA" id="ARBA00023242"/>
    </source>
</evidence>
<keyword evidence="3" id="KW-0238">DNA-binding</keyword>